<evidence type="ECO:0000313" key="11">
    <source>
        <dbReference type="EMBL" id="CAK9317208.1"/>
    </source>
</evidence>
<dbReference type="Gene3D" id="1.10.630.10">
    <property type="entry name" value="Cytochrome P450"/>
    <property type="match status" value="1"/>
</dbReference>
<evidence type="ECO:0000256" key="5">
    <source>
        <dbReference type="ARBA" id="ARBA00022723"/>
    </source>
</evidence>
<proteinExistence type="predicted"/>
<gene>
    <name evidence="11" type="ORF">CITCOLO1_LOCUS9107</name>
</gene>
<keyword evidence="3" id="KW-0349">Heme</keyword>
<evidence type="ECO:0000256" key="2">
    <source>
        <dbReference type="ARBA" id="ARBA00004370"/>
    </source>
</evidence>
<name>A0ABP0Y9R4_9ROSI</name>
<dbReference type="PANTHER" id="PTHR47947">
    <property type="entry name" value="CYTOCHROME P450 82C3-RELATED"/>
    <property type="match status" value="1"/>
</dbReference>
<sequence length="154" mass="17777">MTWTLSLLLNHEDTLRKAQLELDEQVGRERLVAESDVKKLLYLQAIVKETMPLYPTAPLAGLHEAMEDCTVVGYHIPIRTRLIVNLKKLQRDPLVWENPNEFRPERFLSTHKDFDVKEQNPQLIPFGSGSKDVSRSFVCQSSYAFNTCKFASWV</sequence>
<evidence type="ECO:0008006" key="13">
    <source>
        <dbReference type="Google" id="ProtNLM"/>
    </source>
</evidence>
<accession>A0ABP0Y9R4</accession>
<dbReference type="PRINTS" id="PR00463">
    <property type="entry name" value="EP450I"/>
</dbReference>
<evidence type="ECO:0000256" key="1">
    <source>
        <dbReference type="ARBA" id="ARBA00001971"/>
    </source>
</evidence>
<evidence type="ECO:0000256" key="3">
    <source>
        <dbReference type="ARBA" id="ARBA00022617"/>
    </source>
</evidence>
<keyword evidence="8" id="KW-0408">Iron</keyword>
<keyword evidence="12" id="KW-1185">Reference proteome</keyword>
<evidence type="ECO:0000256" key="7">
    <source>
        <dbReference type="ARBA" id="ARBA00023002"/>
    </source>
</evidence>
<protein>
    <recommendedName>
        <fullName evidence="13">Cytochrome P450</fullName>
    </recommendedName>
</protein>
<dbReference type="InterPro" id="IPR050651">
    <property type="entry name" value="Plant_Cytochrome_P450_Monoox"/>
</dbReference>
<keyword evidence="5" id="KW-0479">Metal-binding</keyword>
<keyword evidence="4" id="KW-0812">Transmembrane</keyword>
<keyword evidence="6" id="KW-1133">Transmembrane helix</keyword>
<dbReference type="EMBL" id="OZ021737">
    <property type="protein sequence ID" value="CAK9317208.1"/>
    <property type="molecule type" value="Genomic_DNA"/>
</dbReference>
<dbReference type="SUPFAM" id="SSF48264">
    <property type="entry name" value="Cytochrome P450"/>
    <property type="match status" value="1"/>
</dbReference>
<keyword evidence="7" id="KW-0560">Oxidoreductase</keyword>
<evidence type="ECO:0000256" key="6">
    <source>
        <dbReference type="ARBA" id="ARBA00022989"/>
    </source>
</evidence>
<evidence type="ECO:0000256" key="10">
    <source>
        <dbReference type="ARBA" id="ARBA00023136"/>
    </source>
</evidence>
<organism evidence="11 12">
    <name type="scientific">Citrullus colocynthis</name>
    <name type="common">colocynth</name>
    <dbReference type="NCBI Taxonomy" id="252529"/>
    <lineage>
        <taxon>Eukaryota</taxon>
        <taxon>Viridiplantae</taxon>
        <taxon>Streptophyta</taxon>
        <taxon>Embryophyta</taxon>
        <taxon>Tracheophyta</taxon>
        <taxon>Spermatophyta</taxon>
        <taxon>Magnoliopsida</taxon>
        <taxon>eudicotyledons</taxon>
        <taxon>Gunneridae</taxon>
        <taxon>Pentapetalae</taxon>
        <taxon>rosids</taxon>
        <taxon>fabids</taxon>
        <taxon>Cucurbitales</taxon>
        <taxon>Cucurbitaceae</taxon>
        <taxon>Benincaseae</taxon>
        <taxon>Citrullus</taxon>
    </lineage>
</organism>
<evidence type="ECO:0000256" key="8">
    <source>
        <dbReference type="ARBA" id="ARBA00023004"/>
    </source>
</evidence>
<dbReference type="PANTHER" id="PTHR47947:SF26">
    <property type="entry name" value="CYTOCHROME P450"/>
    <property type="match status" value="1"/>
</dbReference>
<keyword evidence="10" id="KW-0472">Membrane</keyword>
<dbReference type="InterPro" id="IPR001128">
    <property type="entry name" value="Cyt_P450"/>
</dbReference>
<evidence type="ECO:0000256" key="4">
    <source>
        <dbReference type="ARBA" id="ARBA00022692"/>
    </source>
</evidence>
<reference evidence="11 12" key="1">
    <citation type="submission" date="2024-03" db="EMBL/GenBank/DDBJ databases">
        <authorList>
            <person name="Gkanogiannis A."/>
            <person name="Becerra Lopez-Lavalle L."/>
        </authorList>
    </citation>
    <scope>NUCLEOTIDE SEQUENCE [LARGE SCALE GENOMIC DNA]</scope>
</reference>
<dbReference type="Proteomes" id="UP001642487">
    <property type="component" value="Chromosome 3"/>
</dbReference>
<dbReference type="InterPro" id="IPR002401">
    <property type="entry name" value="Cyt_P450_E_grp-I"/>
</dbReference>
<comment type="subcellular location">
    <subcellularLocation>
        <location evidence="2">Membrane</location>
    </subcellularLocation>
</comment>
<evidence type="ECO:0000256" key="9">
    <source>
        <dbReference type="ARBA" id="ARBA00023033"/>
    </source>
</evidence>
<evidence type="ECO:0000313" key="12">
    <source>
        <dbReference type="Proteomes" id="UP001642487"/>
    </source>
</evidence>
<keyword evidence="9" id="KW-0503">Monooxygenase</keyword>
<dbReference type="Pfam" id="PF00067">
    <property type="entry name" value="p450"/>
    <property type="match status" value="1"/>
</dbReference>
<comment type="cofactor">
    <cofactor evidence="1">
        <name>heme</name>
        <dbReference type="ChEBI" id="CHEBI:30413"/>
    </cofactor>
</comment>
<dbReference type="InterPro" id="IPR036396">
    <property type="entry name" value="Cyt_P450_sf"/>
</dbReference>